<dbReference type="EMBL" id="CP056030">
    <property type="protein sequence ID" value="QKZ04905.1"/>
    <property type="molecule type" value="Genomic_DNA"/>
</dbReference>
<dbReference type="KEGG" id="pez:HWQ56_14365"/>
<proteinExistence type="predicted"/>
<gene>
    <name evidence="3" type="ORF">HWQ56_14365</name>
</gene>
<dbReference type="InterPro" id="IPR021104">
    <property type="entry name" value="KfrA_DNA-bd_N"/>
</dbReference>
<protein>
    <submittedName>
        <fullName evidence="3">DNA-binding protein</fullName>
    </submittedName>
</protein>
<feature type="coiled-coil region" evidence="1">
    <location>
        <begin position="168"/>
        <end position="329"/>
    </location>
</feature>
<keyword evidence="3" id="KW-0238">DNA-binding</keyword>
<dbReference type="AlphaFoldDB" id="A0A7D5H0Q3"/>
<dbReference type="GO" id="GO:0003677">
    <property type="term" value="F:DNA binding"/>
    <property type="evidence" value="ECO:0007669"/>
    <property type="project" value="UniProtKB-KW"/>
</dbReference>
<evidence type="ECO:0000259" key="2">
    <source>
        <dbReference type="Pfam" id="PF11740"/>
    </source>
</evidence>
<evidence type="ECO:0000256" key="1">
    <source>
        <dbReference type="SAM" id="Coils"/>
    </source>
</evidence>
<evidence type="ECO:0000313" key="3">
    <source>
        <dbReference type="EMBL" id="QKZ04905.1"/>
    </source>
</evidence>
<reference evidence="3 4" key="1">
    <citation type="submission" date="2020-06" db="EMBL/GenBank/DDBJ databases">
        <title>Pseudomonas eucalypticola sp. nov., an endophyte of Eucalyptus dunnii leaves with biocontrol ability of eucalyptus leaf blight.</title>
        <authorList>
            <person name="Liu Y."/>
            <person name="Song Z."/>
            <person name="Zeng H."/>
            <person name="Lu M."/>
            <person name="Wang X."/>
            <person name="Lian X."/>
            <person name="Zhang Q."/>
        </authorList>
    </citation>
    <scope>NUCLEOTIDE SEQUENCE [LARGE SCALE GENOMIC DNA]</scope>
    <source>
        <strain evidence="3 4">NP-1</strain>
    </source>
</reference>
<evidence type="ECO:0000313" key="4">
    <source>
        <dbReference type="Proteomes" id="UP000509568"/>
    </source>
</evidence>
<dbReference type="Pfam" id="PF11740">
    <property type="entry name" value="KfrA_N"/>
    <property type="match status" value="1"/>
</dbReference>
<dbReference type="Proteomes" id="UP000509568">
    <property type="component" value="Chromosome"/>
</dbReference>
<keyword evidence="1" id="KW-0175">Coiled coil</keyword>
<accession>A0A7D5H0Q3</accession>
<organism evidence="3 4">
    <name type="scientific">Pseudomonas eucalypticola</name>
    <dbReference type="NCBI Taxonomy" id="2599595"/>
    <lineage>
        <taxon>Bacteria</taxon>
        <taxon>Pseudomonadati</taxon>
        <taxon>Pseudomonadota</taxon>
        <taxon>Gammaproteobacteria</taxon>
        <taxon>Pseudomonadales</taxon>
        <taxon>Pseudomonadaceae</taxon>
        <taxon>Pseudomonas</taxon>
    </lineage>
</organism>
<dbReference type="RefSeq" id="WP_176570916.1">
    <property type="nucleotide sequence ID" value="NZ_CP056030.1"/>
</dbReference>
<name>A0A7D5H0Q3_9PSED</name>
<keyword evidence="4" id="KW-1185">Reference proteome</keyword>
<sequence length="329" mass="37250">MARGGINKAVVQKAREALLARGENPTIDAVRVAMGNTGSKTTIHRYLKELEDTDQRRLAPREHLTQELGELVGRLAERLKEEGDEYVQQAQARFDLQKAALQAELDTAVKAHAALQQQFEIQAEALASESEQLTVCRTSLQTEHTRNARLTQECSDLQIRLGEKDEHIRSLEEKHQHARDALEHYRQAVKEQREQDQRRHEAQVQQAQVEVRQLQQGLIVKQDELMRLSRDNERMLVEARQARKDQTAAAQALADKVAETTGLATQLAQAVGIRQALEQQIEVFRQEQAAQVKAAQQHVLREARLEQQLQQANATLAQWRADRAAASAE</sequence>
<feature type="domain" description="KfrA N-terminal DNA-binding" evidence="2">
    <location>
        <begin position="8"/>
        <end position="118"/>
    </location>
</feature>